<feature type="region of interest" description="Disordered" evidence="1">
    <location>
        <begin position="1508"/>
        <end position="1618"/>
    </location>
</feature>
<feature type="region of interest" description="Disordered" evidence="1">
    <location>
        <begin position="1144"/>
        <end position="1180"/>
    </location>
</feature>
<gene>
    <name evidence="2" type="ORF">NSCI0253_LOCUS32061</name>
</gene>
<dbReference type="Pfam" id="PF00612">
    <property type="entry name" value="IQ"/>
    <property type="match status" value="1"/>
</dbReference>
<feature type="region of interest" description="Disordered" evidence="1">
    <location>
        <begin position="1660"/>
        <end position="1679"/>
    </location>
</feature>
<feature type="compositionally biased region" description="Polar residues" evidence="1">
    <location>
        <begin position="1164"/>
        <end position="1176"/>
    </location>
</feature>
<feature type="compositionally biased region" description="Polar residues" evidence="1">
    <location>
        <begin position="729"/>
        <end position="738"/>
    </location>
</feature>
<feature type="compositionally biased region" description="Polar residues" evidence="1">
    <location>
        <begin position="266"/>
        <end position="282"/>
    </location>
</feature>
<sequence length="1768" mass="184171">MSTSVLMRNREREAVQPKVCAGGQRGHPGCPIDGDEDWSRPPRQPLPRESRSHEREKPCRQQSQHRAPERRDVNLGGMDFGTLQEQITKQLEACEAESRAFEQDLADEEEVPHVPNVDATNRPPRMPLASATVSSTPPRGRNELVSQPGVRPPRETEQPEPSSKLVGQTYGRPSRPVEQRSMIESSPPRPQMQLISWEELLLGGDEDSDELAPAPELDGVEVSDAPSDKPELERVSLMSTASMLESGSPPSSLLSSTSTLLNGGNEVSSQHSLTRVQPTPQETVPGHVEMESAVSKVAGKKVDNRERPTSLLSAFDLAWAELAAMNKACCTEPVAHGPKPPPLPGTSPRERRAVGEAAHPSDSLVSLAESSLRSPLHANVAQVPLVAAEGTDEGAHMSSGCTAQEQTNAAAESVSKIPTQTSCASRTAHAHPPCTPTAIGSGADRHVAVANGQCAVSTLPATSADLPRSLTLSPRLVPSEISVSPSATNEIVAAEFGSICAAPTDTSVPLRTDCSEPPLSEARASDSPGRVCDVAATLPLGFIPQVVAAPAQITVPVAVCRLLSSETSSTQAGTAGATVVPSAGAATALDLSPVKSPRHGATVSGKSPSAAPRSTHRDVSGALQPKSEAPLGAGALEVVGVCENVWDTVPSSIPVESSMYPASAAYAGSNATLPLPAQTSGTVCGPPSSNEPSAAPVISTEDVASSGIRVARDVPRSDVTEPDLPEVRSPSQVATVSPSAVGGSPREATYVVELGPGAAQLSTSPPEATPSFAVPGSTACRDVAADAVQREAEAPLSAIPSDPLDAVLSGASSTTSIAHTVGTESPVSFVPQLLATLLSAEVESPSTASAPMVATDISRASGLSAGSAFSSGATRAPVSSTASSPSDPRVPQGTAKQPSEAALSALRKRQAARAAARGQVTVLPPPRTVLELPPSLEASTTHGHDTGEPSLRADTAPDCVRQTSTDAEGCQQPCSPGSFACSVTAESREGKVALPPPLPSTPQKSSVRRLGTPPLSPADIQSMLQRLDRGTVETMRLLSNTSRCVSPAQEPKPKQEVLLRVPPTGDHQTHESEGPGAEQDVPTSSQDTCHAAVHGEPTARAEQLLPTVSCSVSGPEEHRELVREARSVSANITETAQTASLEGAVNAEKATPRTSVKRAEHHTVQSPPAATSNAMSAQGADALSVEPSQSFVESGVGDDADPVDLLCTPTEMMPVLANVVCAAGESSGDSEAEEVRARTLEQLSRPFPDETECVKTGNTQLSPEQETPSATHLEKSARSPQTDDFLECFDSEGAVHEDAIPARSIEELSAISHAEGAVFDRVCGPTETSLVSNGQAVESRSNGFAVPELEHDTLVEQPGGGIELPFTGALLPATSNTTGRCVLDGLEICQETGRGEHLQETSEFQALRDVDESEIASLAARPAENPLSATAPTLGTLADPMSSSRPSRQAAIVRTAQSLVALRSRIRLEAEASAAVRLQAVWRGYLLRQRLSVAIRMGHLCLVVQHHRGSARRMPTNDVRVARTRDACTMTTPELPSRDVRSSECSPSPRSSSGPPPPVGAPSHLQRTVPPPPGGPLPPPSVVALTSVGRTQSHSAQKLAHSASLARNRSGGRIGVHRVSPSRQLTVAEKMVSVAGRLASASAVTTPVLANPVCERLPSLTTPHSGSTSMSHGSRDDAKRALSMPPVGSVRCCHSDDAHGRVQRTGQRRGQETGLRAKHGAAEAMKRDPRLRTRTVSATPRSVAAVGAAGAYGCPVAGQRRCRTRRSS</sequence>
<feature type="compositionally biased region" description="Basic and acidic residues" evidence="1">
    <location>
        <begin position="46"/>
        <end position="59"/>
    </location>
</feature>
<feature type="region of interest" description="Disordered" evidence="1">
    <location>
        <begin position="864"/>
        <end position="901"/>
    </location>
</feature>
<feature type="compositionally biased region" description="Low complexity" evidence="1">
    <location>
        <begin position="864"/>
        <end position="873"/>
    </location>
</feature>
<accession>A0A7S1FCS0</accession>
<feature type="region of interest" description="Disordered" evidence="1">
    <location>
        <begin position="916"/>
        <end position="955"/>
    </location>
</feature>
<feature type="compositionally biased region" description="Low complexity" evidence="1">
    <location>
        <begin position="1543"/>
        <end position="1553"/>
    </location>
</feature>
<proteinExistence type="predicted"/>
<reference evidence="2" key="1">
    <citation type="submission" date="2021-01" db="EMBL/GenBank/DDBJ databases">
        <authorList>
            <person name="Corre E."/>
            <person name="Pelletier E."/>
            <person name="Niang G."/>
            <person name="Scheremetjew M."/>
            <person name="Finn R."/>
            <person name="Kale V."/>
            <person name="Holt S."/>
            <person name="Cochrane G."/>
            <person name="Meng A."/>
            <person name="Brown T."/>
            <person name="Cohen L."/>
        </authorList>
    </citation>
    <scope>NUCLEOTIDE SEQUENCE</scope>
</reference>
<feature type="region of interest" description="Disordered" evidence="1">
    <location>
        <begin position="334"/>
        <end position="358"/>
    </location>
</feature>
<feature type="compositionally biased region" description="Polar residues" evidence="1">
    <location>
        <begin position="1660"/>
        <end position="1672"/>
    </location>
</feature>
<feature type="region of interest" description="Disordered" evidence="1">
    <location>
        <begin position="591"/>
        <end position="627"/>
    </location>
</feature>
<feature type="region of interest" description="Disordered" evidence="1">
    <location>
        <begin position="1"/>
        <end position="79"/>
    </location>
</feature>
<feature type="region of interest" description="Disordered" evidence="1">
    <location>
        <begin position="1042"/>
        <end position="1084"/>
    </location>
</feature>
<feature type="compositionally biased region" description="Polar residues" evidence="1">
    <location>
        <begin position="877"/>
        <end position="886"/>
    </location>
</feature>
<feature type="region of interest" description="Disordered" evidence="1">
    <location>
        <begin position="1426"/>
        <end position="1445"/>
    </location>
</feature>
<name>A0A7S1FCS0_NOCSC</name>
<feature type="region of interest" description="Disordered" evidence="1">
    <location>
        <begin position="243"/>
        <end position="283"/>
    </location>
</feature>
<feature type="compositionally biased region" description="Basic and acidic residues" evidence="1">
    <location>
        <begin position="710"/>
        <end position="719"/>
    </location>
</feature>
<feature type="compositionally biased region" description="Pro residues" evidence="1">
    <location>
        <begin position="1569"/>
        <end position="1581"/>
    </location>
</feature>
<dbReference type="PROSITE" id="PS50096">
    <property type="entry name" value="IQ"/>
    <property type="match status" value="1"/>
</dbReference>
<dbReference type="EMBL" id="HBFQ01045142">
    <property type="protein sequence ID" value="CAD8857709.1"/>
    <property type="molecule type" value="Transcribed_RNA"/>
</dbReference>
<evidence type="ECO:0000313" key="2">
    <source>
        <dbReference type="EMBL" id="CAD8857709.1"/>
    </source>
</evidence>
<organism evidence="2">
    <name type="scientific">Noctiluca scintillans</name>
    <name type="common">Sea sparkle</name>
    <name type="synonym">Red tide dinoflagellate</name>
    <dbReference type="NCBI Taxonomy" id="2966"/>
    <lineage>
        <taxon>Eukaryota</taxon>
        <taxon>Sar</taxon>
        <taxon>Alveolata</taxon>
        <taxon>Dinophyceae</taxon>
        <taxon>Noctilucales</taxon>
        <taxon>Noctilucaceae</taxon>
        <taxon>Noctiluca</taxon>
    </lineage>
</organism>
<dbReference type="InterPro" id="IPR000048">
    <property type="entry name" value="IQ_motif_EF-hand-BS"/>
</dbReference>
<feature type="region of interest" description="Disordered" evidence="1">
    <location>
        <begin position="678"/>
        <end position="744"/>
    </location>
</feature>
<evidence type="ECO:0000256" key="1">
    <source>
        <dbReference type="SAM" id="MobiDB-lite"/>
    </source>
</evidence>
<feature type="compositionally biased region" description="Polar residues" evidence="1">
    <location>
        <begin position="1256"/>
        <end position="1270"/>
    </location>
</feature>
<feature type="region of interest" description="Disordered" evidence="1">
    <location>
        <begin position="94"/>
        <end position="231"/>
    </location>
</feature>
<feature type="region of interest" description="Disordered" evidence="1">
    <location>
        <begin position="991"/>
        <end position="1018"/>
    </location>
</feature>
<protein>
    <submittedName>
        <fullName evidence="2">Uncharacterized protein</fullName>
    </submittedName>
</protein>
<feature type="compositionally biased region" description="Polar residues" evidence="1">
    <location>
        <begin position="678"/>
        <end position="692"/>
    </location>
</feature>
<feature type="compositionally biased region" description="Low complexity" evidence="1">
    <location>
        <begin position="246"/>
        <end position="265"/>
    </location>
</feature>
<feature type="region of interest" description="Disordered" evidence="1">
    <location>
        <begin position="1249"/>
        <end position="1281"/>
    </location>
</feature>